<dbReference type="AlphaFoldDB" id="A0AB73B865"/>
<evidence type="ECO:0000259" key="3">
    <source>
        <dbReference type="Pfam" id="PF07331"/>
    </source>
</evidence>
<protein>
    <recommendedName>
        <fullName evidence="3">DUF1468 domain-containing protein</fullName>
    </recommendedName>
</protein>
<reference evidence="4 5" key="1">
    <citation type="submission" date="2019-06" db="EMBL/GenBank/DDBJ databases">
        <title>Whole genome shotgun sequence of Corynebacterium flavescens NBRC 14136.</title>
        <authorList>
            <person name="Hosoyama A."/>
            <person name="Uohara A."/>
            <person name="Ohji S."/>
            <person name="Ichikawa N."/>
        </authorList>
    </citation>
    <scope>NUCLEOTIDE SEQUENCE [LARGE SCALE GENOMIC DNA]</scope>
    <source>
        <strain evidence="4 5">NBRC 14136</strain>
    </source>
</reference>
<feature type="region of interest" description="Disordered" evidence="1">
    <location>
        <begin position="1"/>
        <end position="24"/>
    </location>
</feature>
<proteinExistence type="predicted"/>
<dbReference type="Proteomes" id="UP000315353">
    <property type="component" value="Unassembled WGS sequence"/>
</dbReference>
<dbReference type="GeneID" id="82879874"/>
<keyword evidence="2" id="KW-0812">Transmembrane</keyword>
<dbReference type="EMBL" id="BJNB01000022">
    <property type="protein sequence ID" value="GEB98034.1"/>
    <property type="molecule type" value="Genomic_DNA"/>
</dbReference>
<dbReference type="RefSeq" id="WP_075729423.1">
    <property type="nucleotide sequence ID" value="NZ_BJNB01000022.1"/>
</dbReference>
<organism evidence="4 5">
    <name type="scientific">Corynebacterium flavescens</name>
    <dbReference type="NCBI Taxonomy" id="28028"/>
    <lineage>
        <taxon>Bacteria</taxon>
        <taxon>Bacillati</taxon>
        <taxon>Actinomycetota</taxon>
        <taxon>Actinomycetes</taxon>
        <taxon>Mycobacteriales</taxon>
        <taxon>Corynebacteriaceae</taxon>
        <taxon>Corynebacterium</taxon>
    </lineage>
</organism>
<evidence type="ECO:0000256" key="1">
    <source>
        <dbReference type="SAM" id="MobiDB-lite"/>
    </source>
</evidence>
<feature type="transmembrane region" description="Helical" evidence="2">
    <location>
        <begin position="68"/>
        <end position="90"/>
    </location>
</feature>
<sequence>MNQQTDQNSGHRAEQQPDNGSSKAAVKKSRIRYGEFTIVAILVVISVILLLGRQTIEVVGDTTPGPLFLPTLLGIAGLVVAAALAVDIVVSGRRSTAETHIEDGSFSGDMLEDLGQVTEEAKDIAVSTEDKATAAPFLIIGGFVVVILALPYLGWILGSAALFGIVNYALGSRNWWRDIAVALLVGSITYLLFVTGLGLNLPSGIWGNI</sequence>
<evidence type="ECO:0000313" key="5">
    <source>
        <dbReference type="Proteomes" id="UP000315353"/>
    </source>
</evidence>
<feature type="transmembrane region" description="Helical" evidence="2">
    <location>
        <begin position="137"/>
        <end position="167"/>
    </location>
</feature>
<keyword evidence="2" id="KW-1133">Transmembrane helix</keyword>
<name>A0AB73B865_CORFL</name>
<accession>A0AB73B865</accession>
<comment type="caution">
    <text evidence="4">The sequence shown here is derived from an EMBL/GenBank/DDBJ whole genome shotgun (WGS) entry which is preliminary data.</text>
</comment>
<evidence type="ECO:0000256" key="2">
    <source>
        <dbReference type="SAM" id="Phobius"/>
    </source>
</evidence>
<dbReference type="Pfam" id="PF07331">
    <property type="entry name" value="TctB"/>
    <property type="match status" value="1"/>
</dbReference>
<feature type="domain" description="DUF1468" evidence="3">
    <location>
        <begin position="39"/>
        <end position="202"/>
    </location>
</feature>
<dbReference type="InterPro" id="IPR009936">
    <property type="entry name" value="DUF1468"/>
</dbReference>
<feature type="transmembrane region" description="Helical" evidence="2">
    <location>
        <begin position="36"/>
        <end position="56"/>
    </location>
</feature>
<gene>
    <name evidence="4" type="ORF">CFL01nite_15290</name>
</gene>
<feature type="transmembrane region" description="Helical" evidence="2">
    <location>
        <begin position="179"/>
        <end position="201"/>
    </location>
</feature>
<evidence type="ECO:0000313" key="4">
    <source>
        <dbReference type="EMBL" id="GEB98034.1"/>
    </source>
</evidence>
<keyword evidence="2" id="KW-0472">Membrane</keyword>